<keyword evidence="7" id="KW-1185">Reference proteome</keyword>
<evidence type="ECO:0000256" key="3">
    <source>
        <dbReference type="ARBA" id="ARBA00022737"/>
    </source>
</evidence>
<dbReference type="PANTHER" id="PTHR13720:SF13">
    <property type="entry name" value="CILIA- AND FLAGELLA-ASSOCIATED PROTEIN 251"/>
    <property type="match status" value="1"/>
</dbReference>
<keyword evidence="2" id="KW-0853">WD repeat</keyword>
<dbReference type="AlphaFoldDB" id="F7FU35"/>
<evidence type="ECO:0000256" key="4">
    <source>
        <dbReference type="ARBA" id="ARBA00023273"/>
    </source>
</evidence>
<evidence type="ECO:0000256" key="1">
    <source>
        <dbReference type="ARBA" id="ARBA00004138"/>
    </source>
</evidence>
<dbReference type="SUPFAM" id="SSF50998">
    <property type="entry name" value="Quinoprotein alcohol dehydrogenase-like"/>
    <property type="match status" value="1"/>
</dbReference>
<keyword evidence="3" id="KW-0677">Repeat</keyword>
<keyword evidence="4" id="KW-0966">Cell projection</keyword>
<dbReference type="InterPro" id="IPR015943">
    <property type="entry name" value="WD40/YVTN_repeat-like_dom_sf"/>
</dbReference>
<dbReference type="Proteomes" id="UP000002280">
    <property type="component" value="Chromosome 3"/>
</dbReference>
<dbReference type="Gene3D" id="2.130.10.10">
    <property type="entry name" value="YVTN repeat-like/Quinoprotein amine dehydrogenase"/>
    <property type="match status" value="2"/>
</dbReference>
<reference evidence="6" key="2">
    <citation type="submission" date="2025-08" db="UniProtKB">
        <authorList>
            <consortium name="Ensembl"/>
        </authorList>
    </citation>
    <scope>IDENTIFICATION</scope>
</reference>
<dbReference type="InParanoid" id="F7FU35"/>
<dbReference type="HOGENOM" id="CLU_007087_1_0_1"/>
<comment type="subcellular location">
    <subcellularLocation>
        <location evidence="1">Cell projection</location>
        <location evidence="1">Cilium</location>
    </subcellularLocation>
</comment>
<dbReference type="Bgee" id="ENSMODG00000012131">
    <property type="expression patterns" value="Expressed in spermatocyte and 10 other cell types or tissues"/>
</dbReference>
<evidence type="ECO:0000313" key="6">
    <source>
        <dbReference type="Ensembl" id="ENSMODP00000015191.4"/>
    </source>
</evidence>
<dbReference type="SMART" id="SM00320">
    <property type="entry name" value="WD40"/>
    <property type="match status" value="7"/>
</dbReference>
<evidence type="ECO:0000256" key="2">
    <source>
        <dbReference type="ARBA" id="ARBA00022574"/>
    </source>
</evidence>
<name>F7FU35_MONDO</name>
<proteinExistence type="predicted"/>
<dbReference type="eggNOG" id="ENOG502QQ05">
    <property type="taxonomic scope" value="Eukaryota"/>
</dbReference>
<accession>F7FU35</accession>
<dbReference type="InterPro" id="IPR011047">
    <property type="entry name" value="Quinoprotein_ADH-like_sf"/>
</dbReference>
<dbReference type="OMA" id="YLWHEAG"/>
<dbReference type="STRING" id="13616.ENSMODP00000015191"/>
<evidence type="ECO:0000256" key="5">
    <source>
        <dbReference type="ARBA" id="ARBA00040994"/>
    </source>
</evidence>
<dbReference type="SUPFAM" id="SSF50978">
    <property type="entry name" value="WD40 repeat-like"/>
    <property type="match status" value="1"/>
</dbReference>
<reference evidence="6 7" key="1">
    <citation type="journal article" date="2007" name="Nature">
        <title>Genome of the marsupial Monodelphis domestica reveals innovation in non-coding sequences.</title>
        <authorList>
            <person name="Mikkelsen T.S."/>
            <person name="Wakefield M.J."/>
            <person name="Aken B."/>
            <person name="Amemiya C.T."/>
            <person name="Chang J.L."/>
            <person name="Duke S."/>
            <person name="Garber M."/>
            <person name="Gentles A.J."/>
            <person name="Goodstadt L."/>
            <person name="Heger A."/>
            <person name="Jurka J."/>
            <person name="Kamal M."/>
            <person name="Mauceli E."/>
            <person name="Searle S.M."/>
            <person name="Sharpe T."/>
            <person name="Baker M.L."/>
            <person name="Batzer M.A."/>
            <person name="Benos P.V."/>
            <person name="Belov K."/>
            <person name="Clamp M."/>
            <person name="Cook A."/>
            <person name="Cuff J."/>
            <person name="Das R."/>
            <person name="Davidow L."/>
            <person name="Deakin J.E."/>
            <person name="Fazzari M.J."/>
            <person name="Glass J.L."/>
            <person name="Grabherr M."/>
            <person name="Greally J.M."/>
            <person name="Gu W."/>
            <person name="Hore T.A."/>
            <person name="Huttley G.A."/>
            <person name="Kleber M."/>
            <person name="Jirtle R.L."/>
            <person name="Koina E."/>
            <person name="Lee J.T."/>
            <person name="Mahony S."/>
            <person name="Marra M.A."/>
            <person name="Miller R.D."/>
            <person name="Nicholls R.D."/>
            <person name="Oda M."/>
            <person name="Papenfuss A.T."/>
            <person name="Parra Z.E."/>
            <person name="Pollock D.D."/>
            <person name="Ray D.A."/>
            <person name="Schein J.E."/>
            <person name="Speed T.P."/>
            <person name="Thompson K."/>
            <person name="VandeBerg J.L."/>
            <person name="Wade C.M."/>
            <person name="Walker J.A."/>
            <person name="Waters P.D."/>
            <person name="Webber C."/>
            <person name="Weidman J.R."/>
            <person name="Xie X."/>
            <person name="Zody M.C."/>
            <person name="Baldwin J."/>
            <person name="Abdouelleil A."/>
            <person name="Abdulkadir J."/>
            <person name="Abebe A."/>
            <person name="Abera B."/>
            <person name="Abreu J."/>
            <person name="Acer S.C."/>
            <person name="Aftuck L."/>
            <person name="Alexander A."/>
            <person name="An P."/>
            <person name="Anderson E."/>
            <person name="Anderson S."/>
            <person name="Arachi H."/>
            <person name="Azer M."/>
            <person name="Bachantsang P."/>
            <person name="Barry A."/>
            <person name="Bayul T."/>
            <person name="Berlin A."/>
            <person name="Bessette D."/>
            <person name="Bloom T."/>
            <person name="Bloom T."/>
            <person name="Boguslavskiy L."/>
            <person name="Bonnet C."/>
            <person name="Boukhgalter B."/>
            <person name="Bourzgui I."/>
            <person name="Brown A."/>
            <person name="Cahill P."/>
            <person name="Channer S."/>
            <person name="Cheshatsang Y."/>
            <person name="Chuda L."/>
            <person name="Citroen M."/>
            <person name="Collymore A."/>
            <person name="Cooke P."/>
            <person name="Costello M."/>
            <person name="D'Aco K."/>
            <person name="Daza R."/>
            <person name="De Haan G."/>
            <person name="DeGray S."/>
            <person name="DeMaso C."/>
            <person name="Dhargay N."/>
            <person name="Dooley K."/>
            <person name="Dooley E."/>
            <person name="Doricent M."/>
            <person name="Dorje P."/>
            <person name="Dorjee K."/>
            <person name="Dupes A."/>
            <person name="Elong R."/>
            <person name="Falk J."/>
            <person name="Farina A."/>
            <person name="Faro S."/>
            <person name="Ferguson D."/>
            <person name="Fisher S."/>
            <person name="Foley C.D."/>
            <person name="Franke A."/>
            <person name="Friedrich D."/>
            <person name="Gadbois L."/>
            <person name="Gearin G."/>
            <person name="Gearin C.R."/>
            <person name="Giannoukos G."/>
            <person name="Goode T."/>
            <person name="Graham J."/>
            <person name="Grandbois E."/>
            <person name="Grewal S."/>
            <person name="Gyaltsen K."/>
            <person name="Hafez N."/>
            <person name="Hagos B."/>
            <person name="Hall J."/>
            <person name="Henson C."/>
            <person name="Hollinger A."/>
            <person name="Honan T."/>
            <person name="Huard M.D."/>
            <person name="Hughes L."/>
            <person name="Hurhula B."/>
            <person name="Husby M.E."/>
            <person name="Kamat A."/>
            <person name="Kanga B."/>
            <person name="Kashin S."/>
            <person name="Khazanovich D."/>
            <person name="Kisner P."/>
            <person name="Lance K."/>
            <person name="Lara M."/>
            <person name="Lee W."/>
            <person name="Lennon N."/>
            <person name="Letendre F."/>
            <person name="LeVine R."/>
            <person name="Lipovsky A."/>
            <person name="Liu X."/>
            <person name="Liu J."/>
            <person name="Liu S."/>
            <person name="Lokyitsang T."/>
            <person name="Lokyitsang Y."/>
            <person name="Lubonja R."/>
            <person name="Lui A."/>
            <person name="MacDonald P."/>
            <person name="Magnisalis V."/>
            <person name="Maru K."/>
            <person name="Matthews C."/>
            <person name="McCusker W."/>
            <person name="McDonough S."/>
            <person name="Mehta T."/>
            <person name="Meldrim J."/>
            <person name="Meneus L."/>
            <person name="Mihai O."/>
            <person name="Mihalev A."/>
            <person name="Mihova T."/>
            <person name="Mittelman R."/>
            <person name="Mlenga V."/>
            <person name="Montmayeur A."/>
            <person name="Mulrain L."/>
            <person name="Navidi A."/>
            <person name="Naylor J."/>
            <person name="Negash T."/>
            <person name="Nguyen T."/>
            <person name="Nguyen N."/>
            <person name="Nicol R."/>
            <person name="Norbu C."/>
            <person name="Norbu N."/>
            <person name="Novod N."/>
            <person name="O'Neill B."/>
            <person name="Osman S."/>
            <person name="Markiewicz E."/>
            <person name="Oyono O.L."/>
            <person name="Patti C."/>
            <person name="Phunkhang P."/>
            <person name="Pierre F."/>
            <person name="Priest M."/>
            <person name="Raghuraman S."/>
            <person name="Rege F."/>
            <person name="Reyes R."/>
            <person name="Rise C."/>
            <person name="Rogov P."/>
            <person name="Ross K."/>
            <person name="Ryan E."/>
            <person name="Settipalli S."/>
            <person name="Shea T."/>
            <person name="Sherpa N."/>
            <person name="Shi L."/>
            <person name="Shih D."/>
            <person name="Sparrow T."/>
            <person name="Spaulding J."/>
            <person name="Stalker J."/>
            <person name="Stange-Thomann N."/>
            <person name="Stavropoulos S."/>
            <person name="Stone C."/>
            <person name="Strader C."/>
            <person name="Tesfaye S."/>
            <person name="Thomson T."/>
            <person name="Thoulutsang Y."/>
            <person name="Thoulutsang D."/>
            <person name="Topham K."/>
            <person name="Topping I."/>
            <person name="Tsamla T."/>
            <person name="Vassiliev H."/>
            <person name="Vo A."/>
            <person name="Wangchuk T."/>
            <person name="Wangdi T."/>
            <person name="Weiand M."/>
            <person name="Wilkinson J."/>
            <person name="Wilson A."/>
            <person name="Yadav S."/>
            <person name="Young G."/>
            <person name="Yu Q."/>
            <person name="Zembek L."/>
            <person name="Zhong D."/>
            <person name="Zimmer A."/>
            <person name="Zwirko Z."/>
            <person name="Jaffe D.B."/>
            <person name="Alvarez P."/>
            <person name="Brockman W."/>
            <person name="Butler J."/>
            <person name="Chin C."/>
            <person name="Gnerre S."/>
            <person name="MacCallum I."/>
            <person name="Graves J.A."/>
            <person name="Ponting C.P."/>
            <person name="Breen M."/>
            <person name="Samollow P.B."/>
            <person name="Lander E.S."/>
            <person name="Lindblad-Toh K."/>
        </authorList>
    </citation>
    <scope>NUCLEOTIDE SEQUENCE [LARGE SCALE GENOMIC DNA]</scope>
</reference>
<dbReference type="InterPro" id="IPR001680">
    <property type="entry name" value="WD40_rpt"/>
</dbReference>
<protein>
    <recommendedName>
        <fullName evidence="5">Cilia- and flagella-associated protein 251</fullName>
    </recommendedName>
</protein>
<dbReference type="Ensembl" id="ENSMODT00000015475.4">
    <property type="protein sequence ID" value="ENSMODP00000015191.4"/>
    <property type="gene ID" value="ENSMODG00000012131.4"/>
</dbReference>
<reference evidence="6" key="3">
    <citation type="submission" date="2025-09" db="UniProtKB">
        <authorList>
            <consortium name="Ensembl"/>
        </authorList>
    </citation>
    <scope>IDENTIFICATION</scope>
</reference>
<dbReference type="InterPro" id="IPR050630">
    <property type="entry name" value="WD_repeat_EMAP"/>
</dbReference>
<dbReference type="InterPro" id="IPR036322">
    <property type="entry name" value="WD40_repeat_dom_sf"/>
</dbReference>
<evidence type="ECO:0000313" key="7">
    <source>
        <dbReference type="Proteomes" id="UP000002280"/>
    </source>
</evidence>
<dbReference type="GO" id="GO:0005929">
    <property type="term" value="C:cilium"/>
    <property type="evidence" value="ECO:0007669"/>
    <property type="project" value="UniProtKB-SubCell"/>
</dbReference>
<sequence length="511" mass="57979">RAPDQTPASLLPSSIPVHTIFDSCPDGNGIKALAMTNDAKFIVTIDDQTFQRVCIWRWTVDTETPACSVSLEPDCGVQDYIIFNPRDYKELVSNSKTQLLFYEWDEAKGVLEFSKPVLTEKTFNKIVGKFSQSIFHFVTRQILSATMEGKLVVWDLHPPPRSYTSLEKLRIKACKLVHLQPDGLTVLTAVDSYFVTGDIRGHIRFYDYKLSLVNWYSQFKLSPIKMLSFSKDPLVPVGDKSNFPSDCTLPGDPFMVRNFIIGTSDAKVFHLTTDGTNLEEVLIESKEAIYAIDCHPYKPLIAIGAACGLLKVWNYRKKMYVVSRIFEEGLGIQSLAFNLEGFLLGAGFTEGTVYIMDAVSLKNEAPRPFKYSKGSVTLITFSNDSQFLATADVYFTVAVYKIVIKNGEKVWEYLARLHSHTKKIQSLMFGVQLDNNETRLLSLGKDRLLIEYDLMNCNKDHLEILDIHRTDQEALPNCMVWYPPITRESFLLICNSGYKVKLFNSTTKMCR</sequence>
<dbReference type="GeneTree" id="ENSGT00390000013370"/>
<dbReference type="PANTHER" id="PTHR13720">
    <property type="entry name" value="WD-40 REPEAT PROTEIN"/>
    <property type="match status" value="1"/>
</dbReference>
<organism evidence="6 7">
    <name type="scientific">Monodelphis domestica</name>
    <name type="common">Gray short-tailed opossum</name>
    <dbReference type="NCBI Taxonomy" id="13616"/>
    <lineage>
        <taxon>Eukaryota</taxon>
        <taxon>Metazoa</taxon>
        <taxon>Chordata</taxon>
        <taxon>Craniata</taxon>
        <taxon>Vertebrata</taxon>
        <taxon>Euteleostomi</taxon>
        <taxon>Mammalia</taxon>
        <taxon>Metatheria</taxon>
        <taxon>Didelphimorphia</taxon>
        <taxon>Didelphidae</taxon>
        <taxon>Monodelphis</taxon>
    </lineage>
</organism>